<evidence type="ECO:0000313" key="2">
    <source>
        <dbReference type="EMBL" id="SUX24831.1"/>
    </source>
</evidence>
<evidence type="ECO:0000313" key="3">
    <source>
        <dbReference type="Proteomes" id="UP000254572"/>
    </source>
</evidence>
<reference evidence="2 3" key="1">
    <citation type="submission" date="2018-06" db="EMBL/GenBank/DDBJ databases">
        <authorList>
            <consortium name="Pathogen Informatics"/>
            <person name="Doyle S."/>
        </authorList>
    </citation>
    <scope>NUCLEOTIDE SEQUENCE [LARGE SCALE GENOMIC DNA]</scope>
    <source>
        <strain evidence="2 3">NCTC13294</strain>
    </source>
</reference>
<feature type="region of interest" description="Disordered" evidence="1">
    <location>
        <begin position="20"/>
        <end position="56"/>
    </location>
</feature>
<feature type="compositionally biased region" description="Polar residues" evidence="1">
    <location>
        <begin position="21"/>
        <end position="30"/>
    </location>
</feature>
<evidence type="ECO:0000256" key="1">
    <source>
        <dbReference type="SAM" id="MobiDB-lite"/>
    </source>
</evidence>
<accession>A0A381ECS2</accession>
<dbReference type="Proteomes" id="UP000254572">
    <property type="component" value="Unassembled WGS sequence"/>
</dbReference>
<dbReference type="AlphaFoldDB" id="A0A381ECS2"/>
<protein>
    <submittedName>
        <fullName evidence="2">Uncharacterized protein</fullName>
    </submittedName>
</protein>
<organism evidence="2 3">
    <name type="scientific">Cardiobacterium valvarum</name>
    <dbReference type="NCBI Taxonomy" id="194702"/>
    <lineage>
        <taxon>Bacteria</taxon>
        <taxon>Pseudomonadati</taxon>
        <taxon>Pseudomonadota</taxon>
        <taxon>Gammaproteobacteria</taxon>
        <taxon>Cardiobacteriales</taxon>
        <taxon>Cardiobacteriaceae</taxon>
        <taxon>Cardiobacterium</taxon>
    </lineage>
</organism>
<dbReference type="EMBL" id="UFUW01000001">
    <property type="protein sequence ID" value="SUX24831.1"/>
    <property type="molecule type" value="Genomic_DNA"/>
</dbReference>
<sequence>MALILFLYMMSILYKKDCSDSKNQLNSEDNLTSEDKPSIRNKLNSYRGRSNIERIR</sequence>
<keyword evidence="3" id="KW-1185">Reference proteome</keyword>
<gene>
    <name evidence="2" type="ORF">NCTC13294_02096</name>
</gene>
<proteinExistence type="predicted"/>
<name>A0A381ECS2_9GAMM</name>